<proteinExistence type="inferred from homology"/>
<sequence length="231" mass="23955">MSPSLTRDDVAPPDEEGVRDGLHYALFSPSGTPRGGVVVIHGADSRKENHYDWGRECRAAGLAAVVYDQRGHGASPGMLDARAVDDVAAMAALLPAGPIGLRGSSMGGFLALTSAAAVDARAVVAICPAPGALLLRGLRERRFGFPVDAASLEPLLATADLEAAATRLGDALLLMHATGDDRVGIEHSDALHAASPASRFIRVPGGDHGSIQHDPELRGEAVRWLAARLVA</sequence>
<dbReference type="PANTHER" id="PTHR22946">
    <property type="entry name" value="DIENELACTONE HYDROLASE DOMAIN-CONTAINING PROTEIN-RELATED"/>
    <property type="match status" value="1"/>
</dbReference>
<keyword evidence="5" id="KW-1185">Reference proteome</keyword>
<dbReference type="PANTHER" id="PTHR22946:SF9">
    <property type="entry name" value="POLYKETIDE TRANSFERASE AF380"/>
    <property type="match status" value="1"/>
</dbReference>
<name>A0ABY5PF26_9ACTN</name>
<accession>A0ABY5PF26</accession>
<evidence type="ECO:0000256" key="1">
    <source>
        <dbReference type="ARBA" id="ARBA00008645"/>
    </source>
</evidence>
<dbReference type="InterPro" id="IPR029058">
    <property type="entry name" value="AB_hydrolase_fold"/>
</dbReference>
<reference evidence="5" key="1">
    <citation type="submission" date="2021-11" db="EMBL/GenBank/DDBJ databases">
        <title>Cultivation dependent microbiological survey of springs from the worlds oldest radium mine currently devoted to the extraction of radon-saturated water.</title>
        <authorList>
            <person name="Kapinusova G."/>
            <person name="Smrhova T."/>
            <person name="Strejcek M."/>
            <person name="Suman J."/>
            <person name="Jani K."/>
            <person name="Pajer P."/>
            <person name="Uhlik O."/>
        </authorList>
    </citation>
    <scope>NUCLEOTIDE SEQUENCE [LARGE SCALE GENOMIC DNA]</scope>
    <source>
        <strain evidence="5">J379</strain>
    </source>
</reference>
<evidence type="ECO:0000259" key="3">
    <source>
        <dbReference type="Pfam" id="PF12146"/>
    </source>
</evidence>
<evidence type="ECO:0000256" key="2">
    <source>
        <dbReference type="ARBA" id="ARBA00022801"/>
    </source>
</evidence>
<evidence type="ECO:0000313" key="5">
    <source>
        <dbReference type="Proteomes" id="UP001058860"/>
    </source>
</evidence>
<dbReference type="SUPFAM" id="SSF53474">
    <property type="entry name" value="alpha/beta-Hydrolases"/>
    <property type="match status" value="1"/>
</dbReference>
<protein>
    <submittedName>
        <fullName evidence="4">Alpha/beta hydrolase</fullName>
    </submittedName>
</protein>
<dbReference type="InterPro" id="IPR050261">
    <property type="entry name" value="FrsA_esterase"/>
</dbReference>
<dbReference type="EMBL" id="CP088295">
    <property type="protein sequence ID" value="UUY03286.1"/>
    <property type="molecule type" value="Genomic_DNA"/>
</dbReference>
<dbReference type="Proteomes" id="UP001058860">
    <property type="component" value="Chromosome"/>
</dbReference>
<dbReference type="InterPro" id="IPR022742">
    <property type="entry name" value="Hydrolase_4"/>
</dbReference>
<dbReference type="GO" id="GO:0016787">
    <property type="term" value="F:hydrolase activity"/>
    <property type="evidence" value="ECO:0007669"/>
    <property type="project" value="UniProtKB-KW"/>
</dbReference>
<keyword evidence="2 4" id="KW-0378">Hydrolase</keyword>
<dbReference type="RefSeq" id="WP_353863798.1">
    <property type="nucleotide sequence ID" value="NZ_CP088295.1"/>
</dbReference>
<evidence type="ECO:0000313" key="4">
    <source>
        <dbReference type="EMBL" id="UUY03286.1"/>
    </source>
</evidence>
<dbReference type="Pfam" id="PF12146">
    <property type="entry name" value="Hydrolase_4"/>
    <property type="match status" value="1"/>
</dbReference>
<dbReference type="Gene3D" id="3.40.50.1820">
    <property type="entry name" value="alpha/beta hydrolase"/>
    <property type="match status" value="1"/>
</dbReference>
<comment type="similarity">
    <text evidence="1">Belongs to the AB hydrolase superfamily.</text>
</comment>
<feature type="domain" description="Serine aminopeptidase S33" evidence="3">
    <location>
        <begin position="32"/>
        <end position="129"/>
    </location>
</feature>
<organism evidence="4 5">
    <name type="scientific">Svornostia abyssi</name>
    <dbReference type="NCBI Taxonomy" id="2898438"/>
    <lineage>
        <taxon>Bacteria</taxon>
        <taxon>Bacillati</taxon>
        <taxon>Actinomycetota</taxon>
        <taxon>Thermoleophilia</taxon>
        <taxon>Solirubrobacterales</taxon>
        <taxon>Baekduiaceae</taxon>
        <taxon>Svornostia</taxon>
    </lineage>
</organism>
<gene>
    <name evidence="4" type="ORF">LRS13_21860</name>
</gene>